<comment type="caution">
    <text evidence="1">The sequence shown here is derived from an EMBL/GenBank/DDBJ whole genome shotgun (WGS) entry which is preliminary data.</text>
</comment>
<proteinExistence type="predicted"/>
<evidence type="ECO:0000313" key="1">
    <source>
        <dbReference type="EMBL" id="MXR19711.1"/>
    </source>
</evidence>
<dbReference type="PANTHER" id="PTHR39217">
    <property type="match status" value="1"/>
</dbReference>
<dbReference type="Gene3D" id="3.30.1490.20">
    <property type="entry name" value="ATP-grasp fold, A domain"/>
    <property type="match status" value="1"/>
</dbReference>
<dbReference type="AlphaFoldDB" id="A0A6B0SIR3"/>
<dbReference type="Gene3D" id="3.30.470.20">
    <property type="entry name" value="ATP-grasp fold, B domain"/>
    <property type="match status" value="1"/>
</dbReference>
<sequence>MTVLDSTRVGIVTGPRVPELTEGGRQLAAELEARGANAQPVVWPTDDHRDLDVAVIRSCWDYHERIEDFRAWLDALADAGVAVLNPLAAVRWNVHKFYLRDLAAAGVSILETAFVDAGGDTRLPDVLDERGWEDAVVKPAIGTSSTDTWRTNRDDAADHQERFASMGSDGDLLVQRFAPEIRDGERSLVFFGGAFSHAFRRDPAAGDFRAHPAFDATITQYEPAASTIEDASTALAAVDEAVGVAPSALPYARVDGVLRDGEFVLMELELVEPWLGLDRVDGASEWLADTIEDALGA</sequence>
<dbReference type="EMBL" id="WUUU01000013">
    <property type="protein sequence ID" value="MXR19711.1"/>
    <property type="molecule type" value="Genomic_DNA"/>
</dbReference>
<evidence type="ECO:0008006" key="3">
    <source>
        <dbReference type="Google" id="ProtNLM"/>
    </source>
</evidence>
<name>A0A6B0SIR3_9EURY</name>
<accession>A0A6B0SIR3</accession>
<dbReference type="Proteomes" id="UP000471521">
    <property type="component" value="Unassembled WGS sequence"/>
</dbReference>
<protein>
    <recommendedName>
        <fullName evidence="3">ATP-grasp domain-containing protein</fullName>
    </recommendedName>
</protein>
<keyword evidence="2" id="KW-1185">Reference proteome</keyword>
<gene>
    <name evidence="1" type="ORF">GRX66_03485</name>
</gene>
<dbReference type="RefSeq" id="WP_325063940.1">
    <property type="nucleotide sequence ID" value="NZ_WUUU01000013.1"/>
</dbReference>
<evidence type="ECO:0000313" key="2">
    <source>
        <dbReference type="Proteomes" id="UP000471521"/>
    </source>
</evidence>
<dbReference type="PANTHER" id="PTHR39217:SF1">
    <property type="entry name" value="GLUTATHIONE SYNTHETASE"/>
    <property type="match status" value="1"/>
</dbReference>
<dbReference type="InterPro" id="IPR053191">
    <property type="entry name" value="DcsG_Biosynth_Enzyme"/>
</dbReference>
<dbReference type="GO" id="GO:0005524">
    <property type="term" value="F:ATP binding"/>
    <property type="evidence" value="ECO:0007669"/>
    <property type="project" value="InterPro"/>
</dbReference>
<dbReference type="InterPro" id="IPR013815">
    <property type="entry name" value="ATP_grasp_subdomain_1"/>
</dbReference>
<organism evidence="1 2">
    <name type="scientific">Halobacterium bonnevillei</name>
    <dbReference type="NCBI Taxonomy" id="2692200"/>
    <lineage>
        <taxon>Archaea</taxon>
        <taxon>Methanobacteriati</taxon>
        <taxon>Methanobacteriota</taxon>
        <taxon>Stenosarchaea group</taxon>
        <taxon>Halobacteria</taxon>
        <taxon>Halobacteriales</taxon>
        <taxon>Halobacteriaceae</taxon>
        <taxon>Halobacterium</taxon>
    </lineage>
</organism>
<reference evidence="1 2" key="1">
    <citation type="submission" date="2019-12" db="EMBL/GenBank/DDBJ databases">
        <title>Isolation and characterization of three novel carbon monoxide-oxidizing members of Halobacteria from salione crusts and soils.</title>
        <authorList>
            <person name="Myers M.R."/>
            <person name="King G.M."/>
        </authorList>
    </citation>
    <scope>NUCLEOTIDE SEQUENCE [LARGE SCALE GENOMIC DNA]</scope>
    <source>
        <strain evidence="1 2">PCN9</strain>
    </source>
</reference>
<dbReference type="Gene3D" id="3.40.50.20">
    <property type="match status" value="1"/>
</dbReference>
<dbReference type="SUPFAM" id="SSF56059">
    <property type="entry name" value="Glutathione synthetase ATP-binding domain-like"/>
    <property type="match status" value="1"/>
</dbReference>